<accession>A0A8H5TSG3</accession>
<dbReference type="OrthoDB" id="8954335at2759"/>
<name>A0A8H5TSG3_FUSHE</name>
<dbReference type="SUPFAM" id="SSF52540">
    <property type="entry name" value="P-loop containing nucleoside triphosphate hydrolases"/>
    <property type="match status" value="1"/>
</dbReference>
<evidence type="ECO:0000313" key="2">
    <source>
        <dbReference type="Proteomes" id="UP000567885"/>
    </source>
</evidence>
<comment type="caution">
    <text evidence="1">The sequence shown here is derived from an EMBL/GenBank/DDBJ whole genome shotgun (WGS) entry which is preliminary data.</text>
</comment>
<dbReference type="CDD" id="cd00882">
    <property type="entry name" value="Ras_like_GTPase"/>
    <property type="match status" value="1"/>
</dbReference>
<keyword evidence="2" id="KW-1185">Reference proteome</keyword>
<proteinExistence type="predicted"/>
<protein>
    <submittedName>
        <fullName evidence="1">GTP binding domain-containing protein</fullName>
    </submittedName>
</protein>
<reference evidence="1 2" key="1">
    <citation type="submission" date="2020-05" db="EMBL/GenBank/DDBJ databases">
        <title>Identification and distribution of gene clusters putatively required for synthesis of sphingolipid metabolism inhibitors in phylogenetically diverse species of the filamentous fungus Fusarium.</title>
        <authorList>
            <person name="Kim H.-S."/>
            <person name="Busman M."/>
            <person name="Brown D.W."/>
            <person name="Divon H."/>
            <person name="Uhlig S."/>
            <person name="Proctor R.H."/>
        </authorList>
    </citation>
    <scope>NUCLEOTIDE SEQUENCE [LARGE SCALE GENOMIC DNA]</scope>
    <source>
        <strain evidence="1 2">NRRL 20693</strain>
    </source>
</reference>
<dbReference type="InterPro" id="IPR027417">
    <property type="entry name" value="P-loop_NTPase"/>
</dbReference>
<evidence type="ECO:0000313" key="1">
    <source>
        <dbReference type="EMBL" id="KAF5677559.1"/>
    </source>
</evidence>
<sequence>MDHPHLDAESLIRNAKSFQSFLGLGAPRATDRYFLVTGMTGAGKSLFVSSCTGTKSVEVFEYHVKGKRVYLIDTPGFNDTSRSDVETLETIATYLGTSYENGVRIHGVLVLHPISNNRMSGSNLHCLTLLKAVFDLGSCRNLAIVTTMWPENPDSAEKRVLVEREIELLTKQSFFGDLAARGAQPFKYYEHGHHDLHSQTASARRIVHHLLDKFDGYTPGVLQLQREIVDEKRSLGQTTAGIVAARYLRKARQTHQTRLNEIQGDINEVSLSQDTQLELQLKELEEETKMNLQKVEKDYLKLTKTITEMHQAERKALERQVAIINLQFQNEVKVRVKALQEAQKSYLALQQEICLSSQQPQSQHMIARRVSSQHKNLKRARKGVDKAREDRKKIQEYTREIMGGVMNGLAAGAIAGAIDSYTEELLSS</sequence>
<dbReference type="Gene3D" id="3.40.50.300">
    <property type="entry name" value="P-loop containing nucleotide triphosphate hydrolases"/>
    <property type="match status" value="1"/>
</dbReference>
<dbReference type="AlphaFoldDB" id="A0A8H5TSG3"/>
<dbReference type="Proteomes" id="UP000567885">
    <property type="component" value="Unassembled WGS sequence"/>
</dbReference>
<gene>
    <name evidence="1" type="ORF">FHETE_1610</name>
</gene>
<dbReference type="EMBL" id="JAAGWQ010000025">
    <property type="protein sequence ID" value="KAF5677559.1"/>
    <property type="molecule type" value="Genomic_DNA"/>
</dbReference>
<organism evidence="1 2">
    <name type="scientific">Fusarium heterosporum</name>
    <dbReference type="NCBI Taxonomy" id="42747"/>
    <lineage>
        <taxon>Eukaryota</taxon>
        <taxon>Fungi</taxon>
        <taxon>Dikarya</taxon>
        <taxon>Ascomycota</taxon>
        <taxon>Pezizomycotina</taxon>
        <taxon>Sordariomycetes</taxon>
        <taxon>Hypocreomycetidae</taxon>
        <taxon>Hypocreales</taxon>
        <taxon>Nectriaceae</taxon>
        <taxon>Fusarium</taxon>
        <taxon>Fusarium heterosporum species complex</taxon>
    </lineage>
</organism>